<comment type="caution">
    <text evidence="1">The sequence shown here is derived from an EMBL/GenBank/DDBJ whole genome shotgun (WGS) entry which is preliminary data.</text>
</comment>
<dbReference type="Proteomes" id="UP000036367">
    <property type="component" value="Unassembled WGS sequence"/>
</dbReference>
<reference evidence="1" key="1">
    <citation type="submission" date="2015-05" db="EMBL/GenBank/DDBJ databases">
        <title>Permanent draft genome of Rhodopirellula islandicus K833.</title>
        <authorList>
            <person name="Kizina J."/>
            <person name="Richter M."/>
            <person name="Glockner F.O."/>
            <person name="Harder J."/>
        </authorList>
    </citation>
    <scope>NUCLEOTIDE SEQUENCE [LARGE SCALE GENOMIC DNA]</scope>
    <source>
        <strain evidence="1">K833</strain>
    </source>
</reference>
<dbReference type="EMBL" id="LECT01000006">
    <property type="protein sequence ID" value="KLU07611.1"/>
    <property type="molecule type" value="Genomic_DNA"/>
</dbReference>
<sequence>MILGDDPGIECLSAYCGRSHQAPPIDTLADQGMRFIHCFSNPGFEKVSGADFFS</sequence>
<dbReference type="STRING" id="595434.RISK_000689"/>
<dbReference type="PATRIC" id="fig|595434.4.peg.666"/>
<dbReference type="InterPro" id="IPR017850">
    <property type="entry name" value="Alkaline_phosphatase_core_sf"/>
</dbReference>
<dbReference type="AlphaFoldDB" id="A0A0J1BM55"/>
<protein>
    <submittedName>
        <fullName evidence="1">Uncharacterized protein</fullName>
    </submittedName>
</protein>
<dbReference type="SUPFAM" id="SSF53649">
    <property type="entry name" value="Alkaline phosphatase-like"/>
    <property type="match status" value="1"/>
</dbReference>
<evidence type="ECO:0000313" key="1">
    <source>
        <dbReference type="EMBL" id="KLU07611.1"/>
    </source>
</evidence>
<proteinExistence type="predicted"/>
<dbReference type="Gene3D" id="3.40.720.10">
    <property type="entry name" value="Alkaline Phosphatase, subunit A"/>
    <property type="match status" value="1"/>
</dbReference>
<gene>
    <name evidence="1" type="ORF">RISK_000689</name>
</gene>
<keyword evidence="2" id="KW-1185">Reference proteome</keyword>
<name>A0A0J1BM55_RHOIS</name>
<accession>A0A0J1BM55</accession>
<evidence type="ECO:0000313" key="2">
    <source>
        <dbReference type="Proteomes" id="UP000036367"/>
    </source>
</evidence>
<organism evidence="1 2">
    <name type="scientific">Rhodopirellula islandica</name>
    <dbReference type="NCBI Taxonomy" id="595434"/>
    <lineage>
        <taxon>Bacteria</taxon>
        <taxon>Pseudomonadati</taxon>
        <taxon>Planctomycetota</taxon>
        <taxon>Planctomycetia</taxon>
        <taxon>Pirellulales</taxon>
        <taxon>Pirellulaceae</taxon>
        <taxon>Rhodopirellula</taxon>
    </lineage>
</organism>